<protein>
    <submittedName>
        <fullName evidence="1">Uncharacterized protein</fullName>
    </submittedName>
</protein>
<dbReference type="EMBL" id="JAQPZS010000034">
    <property type="protein sequence ID" value="MEJ6498520.1"/>
    <property type="molecule type" value="Genomic_DNA"/>
</dbReference>
<keyword evidence="4" id="KW-1185">Reference proteome</keyword>
<comment type="caution">
    <text evidence="1">The sequence shown here is derived from an EMBL/GenBank/DDBJ whole genome shotgun (WGS) entry which is preliminary data.</text>
</comment>
<organism evidence="1 3">
    <name type="scientific">Pseudoalteromonas lipolytica</name>
    <dbReference type="NCBI Taxonomy" id="570156"/>
    <lineage>
        <taxon>Bacteria</taxon>
        <taxon>Pseudomonadati</taxon>
        <taxon>Pseudomonadota</taxon>
        <taxon>Gammaproteobacteria</taxon>
        <taxon>Alteromonadales</taxon>
        <taxon>Pseudoalteromonadaceae</taxon>
        <taxon>Pseudoalteromonas</taxon>
    </lineage>
</organism>
<accession>A0A0P7E0C6</accession>
<dbReference type="RefSeq" id="WP_054554851.1">
    <property type="nucleotide sequence ID" value="NZ_JAQPZS010000034.1"/>
</dbReference>
<evidence type="ECO:0000313" key="3">
    <source>
        <dbReference type="Proteomes" id="UP000050378"/>
    </source>
</evidence>
<dbReference type="EMBL" id="LJTC01000020">
    <property type="protein sequence ID" value="KPM76886.1"/>
    <property type="molecule type" value="Genomic_DNA"/>
</dbReference>
<proteinExistence type="predicted"/>
<name>A0A0P7E0C6_9GAMM</name>
<evidence type="ECO:0000313" key="2">
    <source>
        <dbReference type="EMBL" id="MEJ6498520.1"/>
    </source>
</evidence>
<dbReference type="Proteomes" id="UP000050378">
    <property type="component" value="Unassembled WGS sequence"/>
</dbReference>
<dbReference type="Proteomes" id="UP001377972">
    <property type="component" value="Unassembled WGS sequence"/>
</dbReference>
<reference evidence="2 4" key="2">
    <citation type="submission" date="2023-01" db="EMBL/GenBank/DDBJ databases">
        <title>Trichodesmium-associated heterotrophic epibiont bacteria.</title>
        <authorList>
            <person name="Cleveland C.S."/>
            <person name="Webb E.A."/>
        </authorList>
    </citation>
    <scope>NUCLEOTIDE SEQUENCE [LARGE SCALE GENOMIC DNA]</scope>
    <source>
        <strain evidence="2 4">USCH2</strain>
    </source>
</reference>
<gene>
    <name evidence="1" type="ORF">AOG27_20495</name>
    <name evidence="2" type="ORF">PQI24_21050</name>
</gene>
<sequence>MDFSALNKKTSDSFAKQRNMLKKLGKGQTLYCEECKGALTLDLKTDQPGKGVVCCAKGCTNILLELG</sequence>
<dbReference type="STRING" id="570156.AOG27_20495"/>
<dbReference type="PATRIC" id="fig|570156.3.peg.2023"/>
<evidence type="ECO:0000313" key="4">
    <source>
        <dbReference type="Proteomes" id="UP001377972"/>
    </source>
</evidence>
<evidence type="ECO:0000313" key="1">
    <source>
        <dbReference type="EMBL" id="KPM76886.1"/>
    </source>
</evidence>
<reference evidence="1 3" key="1">
    <citation type="submission" date="2015-09" db="EMBL/GenBank/DDBJ databases">
        <title>Draft Genome Sequence of Pseudoalteromonas lipolytica UCD-48B.</title>
        <authorList>
            <person name="Krusor M."/>
            <person name="Coil D.A."/>
            <person name="Lang J.M."/>
            <person name="Eisen J.A."/>
            <person name="Alexiev A."/>
        </authorList>
    </citation>
    <scope>NUCLEOTIDE SEQUENCE [LARGE SCALE GENOMIC DNA]</scope>
    <source>
        <strain evidence="1 3">UCD-48B</strain>
    </source>
</reference>
<dbReference type="AlphaFoldDB" id="A0A0P7E0C6"/>